<keyword evidence="2" id="KW-1185">Reference proteome</keyword>
<accession>A0A1R3VWL7</accession>
<dbReference type="EMBL" id="FTPK01000002">
    <property type="protein sequence ID" value="SIT69335.1"/>
    <property type="molecule type" value="Genomic_DNA"/>
</dbReference>
<dbReference type="Proteomes" id="UP000223759">
    <property type="component" value="Unassembled WGS sequence"/>
</dbReference>
<evidence type="ECO:0000313" key="1">
    <source>
        <dbReference type="EMBL" id="SIT69335.1"/>
    </source>
</evidence>
<dbReference type="AlphaFoldDB" id="A0A1R3VWL7"/>
<dbReference type="InterPro" id="IPR006127">
    <property type="entry name" value="ZnuA-like"/>
</dbReference>
<proteinExistence type="predicted"/>
<dbReference type="PANTHER" id="PTHR42953:SF2">
    <property type="entry name" value="ADHESION PROTEIN"/>
    <property type="match status" value="1"/>
</dbReference>
<dbReference type="STRING" id="233100.SAMN05216526_1059"/>
<dbReference type="GO" id="GO:0030001">
    <property type="term" value="P:metal ion transport"/>
    <property type="evidence" value="ECO:0007669"/>
    <property type="project" value="InterPro"/>
</dbReference>
<dbReference type="Pfam" id="PF01297">
    <property type="entry name" value="ZnuA"/>
    <property type="match status" value="1"/>
</dbReference>
<evidence type="ECO:0000313" key="2">
    <source>
        <dbReference type="Proteomes" id="UP000223759"/>
    </source>
</evidence>
<dbReference type="PRINTS" id="PR00691">
    <property type="entry name" value="ADHESINB"/>
</dbReference>
<dbReference type="GO" id="GO:0046872">
    <property type="term" value="F:metal ion binding"/>
    <property type="evidence" value="ECO:0007669"/>
    <property type="project" value="InterPro"/>
</dbReference>
<dbReference type="PANTHER" id="PTHR42953">
    <property type="entry name" value="HIGH-AFFINITY ZINC UPTAKE SYSTEM PROTEIN ZNUA-RELATED"/>
    <property type="match status" value="1"/>
</dbReference>
<dbReference type="Gene3D" id="3.40.50.1980">
    <property type="entry name" value="Nitrogenase molybdenum iron protein domain"/>
    <property type="match status" value="2"/>
</dbReference>
<organism evidence="1 2">
    <name type="scientific">Ectothiorhodosinus mongolicus</name>
    <dbReference type="NCBI Taxonomy" id="233100"/>
    <lineage>
        <taxon>Bacteria</taxon>
        <taxon>Pseudomonadati</taxon>
        <taxon>Pseudomonadota</taxon>
        <taxon>Gammaproteobacteria</taxon>
        <taxon>Chromatiales</taxon>
        <taxon>Ectothiorhodospiraceae</taxon>
        <taxon>Ectothiorhodosinus</taxon>
    </lineage>
</organism>
<sequence length="305" mass="33739">MTHLLPKTLPSLVLGIFLLLLIWALPGTVVAQGLQIVTTTSTLGMLAREIGGDAVQVRVLAPPDRDPHYLDARPSFMAALRRADLLVEMGADLEEGWLPVVQTSAGNPRILNGREGHFKASSHLQLRRSITMDGPNLGHVHAEGNPHFHVDPLRIAAVAMPLAAHMGTLAPQQESAFMARAEQIAMRIRSHAAELREQVSVGRLLMTYHEDLDYLEEWLPVALVGHLEPLPGIPPSARHLRTLVTELAELRPGVVIHAEYQPARGARFLQQELGWEAKSVRMEPPADARLEDYLDLMQHWVDALK</sequence>
<name>A0A1R3VWL7_9GAMM</name>
<dbReference type="InterPro" id="IPR050492">
    <property type="entry name" value="Bact_metal-bind_prot9"/>
</dbReference>
<dbReference type="InterPro" id="IPR006129">
    <property type="entry name" value="AdhesinB"/>
</dbReference>
<dbReference type="SUPFAM" id="SSF53807">
    <property type="entry name" value="Helical backbone' metal receptor"/>
    <property type="match status" value="1"/>
</dbReference>
<dbReference type="RefSeq" id="WP_420828610.1">
    <property type="nucleotide sequence ID" value="NZ_CP023018.1"/>
</dbReference>
<protein>
    <submittedName>
        <fullName evidence="1">Zinc/manganese transport system substrate-binding protein</fullName>
    </submittedName>
</protein>
<dbReference type="GO" id="GO:0007155">
    <property type="term" value="P:cell adhesion"/>
    <property type="evidence" value="ECO:0007669"/>
    <property type="project" value="InterPro"/>
</dbReference>
<reference evidence="1 2" key="1">
    <citation type="submission" date="2017-01" db="EMBL/GenBank/DDBJ databases">
        <authorList>
            <person name="Mah S.A."/>
            <person name="Swanson W.J."/>
            <person name="Moy G.W."/>
            <person name="Vacquier V.D."/>
        </authorList>
    </citation>
    <scope>NUCLEOTIDE SEQUENCE [LARGE SCALE GENOMIC DNA]</scope>
    <source>
        <strain evidence="1 2">M9</strain>
    </source>
</reference>
<gene>
    <name evidence="1" type="ORF">SAMN05216526_1059</name>
</gene>